<dbReference type="Proteomes" id="UP001501490">
    <property type="component" value="Unassembled WGS sequence"/>
</dbReference>
<comment type="subcellular location">
    <subcellularLocation>
        <location evidence="1">Cell envelope</location>
    </subcellularLocation>
</comment>
<evidence type="ECO:0000256" key="3">
    <source>
        <dbReference type="ARBA" id="ARBA00022448"/>
    </source>
</evidence>
<evidence type="ECO:0000256" key="4">
    <source>
        <dbReference type="ARBA" id="ARBA00022729"/>
    </source>
</evidence>
<evidence type="ECO:0000313" key="7">
    <source>
        <dbReference type="EMBL" id="GAA3614101.1"/>
    </source>
</evidence>
<dbReference type="InterPro" id="IPR051313">
    <property type="entry name" value="Bact_iron-sidero_bind"/>
</dbReference>
<dbReference type="InterPro" id="IPR002491">
    <property type="entry name" value="ABC_transptr_periplasmic_BD"/>
</dbReference>
<feature type="signal peptide" evidence="5">
    <location>
        <begin position="1"/>
        <end position="29"/>
    </location>
</feature>
<keyword evidence="8" id="KW-1185">Reference proteome</keyword>
<evidence type="ECO:0000313" key="8">
    <source>
        <dbReference type="Proteomes" id="UP001501490"/>
    </source>
</evidence>
<feature type="chain" id="PRO_5047324419" evidence="5">
    <location>
        <begin position="30"/>
        <end position="356"/>
    </location>
</feature>
<name>A0ABP6ZN13_9ACTN</name>
<dbReference type="EMBL" id="BAABAB010000010">
    <property type="protein sequence ID" value="GAA3614101.1"/>
    <property type="molecule type" value="Genomic_DNA"/>
</dbReference>
<protein>
    <submittedName>
        <fullName evidence="7">Iron-siderophore ABC transporter substrate-binding protein</fullName>
    </submittedName>
</protein>
<dbReference type="Pfam" id="PF01497">
    <property type="entry name" value="Peripla_BP_2"/>
    <property type="match status" value="1"/>
</dbReference>
<dbReference type="Gene3D" id="3.40.50.1980">
    <property type="entry name" value="Nitrogenase molybdenum iron protein domain"/>
    <property type="match status" value="2"/>
</dbReference>
<sequence length="356" mass="37309">MSLSRRRLLASAAGLSAVIAGLSACNASAGPENAAPSGSAAAGGVEPGAYPVTIKHKFGETTLTEEPKRVVTAGLKEQDDCLAVGVVPVAATTWFDLDGDPLIGRWAKEALGSAQTSADQTPTKLTYVDRLEFEKIAAAAPDLIVVIYSAIKQADYDKLSKIAPTIAQSADHDDWGVPWDVQATMVGRALGRPALMAEKVAAAKKSIADTVAAHPEFAGKSGVVATPWEGVFVYGVQDPRPRLLTELGMTLPPDLDKATGSAWGGNLSAERVDLLDVDAMIWFVEGENKSEVVKNKAYASLAVHKEGRDIFTNPGDGVYEAFSFLTVLSMGYLLANLAPRLSTALDGDPGTSTDPA</sequence>
<evidence type="ECO:0000256" key="2">
    <source>
        <dbReference type="ARBA" id="ARBA00008814"/>
    </source>
</evidence>
<organism evidence="7 8">
    <name type="scientific">Microlunatus ginsengisoli</name>
    <dbReference type="NCBI Taxonomy" id="363863"/>
    <lineage>
        <taxon>Bacteria</taxon>
        <taxon>Bacillati</taxon>
        <taxon>Actinomycetota</taxon>
        <taxon>Actinomycetes</taxon>
        <taxon>Propionibacteriales</taxon>
        <taxon>Propionibacteriaceae</taxon>
        <taxon>Microlunatus</taxon>
    </lineage>
</organism>
<accession>A0ABP6ZN13</accession>
<dbReference type="PROSITE" id="PS51257">
    <property type="entry name" value="PROKAR_LIPOPROTEIN"/>
    <property type="match status" value="1"/>
</dbReference>
<evidence type="ECO:0000256" key="5">
    <source>
        <dbReference type="SAM" id="SignalP"/>
    </source>
</evidence>
<gene>
    <name evidence="7" type="ORF">GCM10022236_15000</name>
</gene>
<dbReference type="PROSITE" id="PS51318">
    <property type="entry name" value="TAT"/>
    <property type="match status" value="1"/>
</dbReference>
<dbReference type="SUPFAM" id="SSF53807">
    <property type="entry name" value="Helical backbone' metal receptor"/>
    <property type="match status" value="1"/>
</dbReference>
<keyword evidence="4 5" id="KW-0732">Signal</keyword>
<proteinExistence type="inferred from homology"/>
<dbReference type="InterPro" id="IPR006311">
    <property type="entry name" value="TAT_signal"/>
</dbReference>
<keyword evidence="3" id="KW-0813">Transport</keyword>
<feature type="domain" description="Fe/B12 periplasmic-binding" evidence="6">
    <location>
        <begin position="69"/>
        <end position="345"/>
    </location>
</feature>
<dbReference type="PANTHER" id="PTHR30532">
    <property type="entry name" value="IRON III DICITRATE-BINDING PERIPLASMIC PROTEIN"/>
    <property type="match status" value="1"/>
</dbReference>
<dbReference type="PANTHER" id="PTHR30532:SF24">
    <property type="entry name" value="FERRIC ENTEROBACTIN-BINDING PERIPLASMIC PROTEIN FEPB"/>
    <property type="match status" value="1"/>
</dbReference>
<dbReference type="PROSITE" id="PS50983">
    <property type="entry name" value="FE_B12_PBP"/>
    <property type="match status" value="1"/>
</dbReference>
<comment type="similarity">
    <text evidence="2">Belongs to the bacterial solute-binding protein 8 family.</text>
</comment>
<comment type="caution">
    <text evidence="7">The sequence shown here is derived from an EMBL/GenBank/DDBJ whole genome shotgun (WGS) entry which is preliminary data.</text>
</comment>
<evidence type="ECO:0000259" key="6">
    <source>
        <dbReference type="PROSITE" id="PS50983"/>
    </source>
</evidence>
<reference evidence="8" key="1">
    <citation type="journal article" date="2019" name="Int. J. Syst. Evol. Microbiol.">
        <title>The Global Catalogue of Microorganisms (GCM) 10K type strain sequencing project: providing services to taxonomists for standard genome sequencing and annotation.</title>
        <authorList>
            <consortium name="The Broad Institute Genomics Platform"/>
            <consortium name="The Broad Institute Genome Sequencing Center for Infectious Disease"/>
            <person name="Wu L."/>
            <person name="Ma J."/>
        </authorList>
    </citation>
    <scope>NUCLEOTIDE SEQUENCE [LARGE SCALE GENOMIC DNA]</scope>
    <source>
        <strain evidence="8">JCM 16929</strain>
    </source>
</reference>
<evidence type="ECO:0000256" key="1">
    <source>
        <dbReference type="ARBA" id="ARBA00004196"/>
    </source>
</evidence>
<dbReference type="RefSeq" id="WP_344802971.1">
    <property type="nucleotide sequence ID" value="NZ_BAABAB010000010.1"/>
</dbReference>